<protein>
    <submittedName>
        <fullName evidence="2">Uncharacterized protein</fullName>
    </submittedName>
</protein>
<sequence>MSEGLIAGKPAPTKIGSPIENGSTKPNCRSWLASDGGRQFSATSEDLIAGKPAPTKIGVAYRERLNTAEL</sequence>
<evidence type="ECO:0000313" key="2">
    <source>
        <dbReference type="EMBL" id="XCG75728.1"/>
    </source>
</evidence>
<gene>
    <name evidence="2" type="ORF">ABVN21_06500</name>
</gene>
<reference evidence="2" key="1">
    <citation type="submission" date="2024-06" db="EMBL/GenBank/DDBJ databases">
        <title>The Caenorhabditis elegans bacterial microbiome influences microsporidia infection through nutrient limitation and inhibiting parasite invasion.</title>
        <authorList>
            <person name="Tamim El Jarkass H."/>
            <person name="Castelblanco S."/>
            <person name="Kaur M."/>
            <person name="Wan Y.C."/>
            <person name="Ellis A.E."/>
            <person name="Sheldon R.D."/>
            <person name="Lien E.C."/>
            <person name="Burton N.O."/>
            <person name="Wright G.D."/>
            <person name="Reinke A.W."/>
        </authorList>
    </citation>
    <scope>NUCLEOTIDE SEQUENCE</scope>
    <source>
        <strain evidence="2">MYb327</strain>
    </source>
</reference>
<dbReference type="AlphaFoldDB" id="A0AAU8E5W1"/>
<proteinExistence type="predicted"/>
<name>A0AAU8E5W1_9PSED</name>
<feature type="region of interest" description="Disordered" evidence="1">
    <location>
        <begin position="1"/>
        <end position="25"/>
    </location>
</feature>
<dbReference type="RefSeq" id="WP_339561668.1">
    <property type="nucleotide sequence ID" value="NZ_CP159258.1"/>
</dbReference>
<dbReference type="EMBL" id="CP159258">
    <property type="protein sequence ID" value="XCG75728.1"/>
    <property type="molecule type" value="Genomic_DNA"/>
</dbReference>
<accession>A0AAU8E5W1</accession>
<organism evidence="2">
    <name type="scientific">Pseudomonas sp. MYb327</name>
    <dbReference type="NCBI Taxonomy" id="2745230"/>
    <lineage>
        <taxon>Bacteria</taxon>
        <taxon>Pseudomonadati</taxon>
        <taxon>Pseudomonadota</taxon>
        <taxon>Gammaproteobacteria</taxon>
        <taxon>Pseudomonadales</taxon>
        <taxon>Pseudomonadaceae</taxon>
        <taxon>Pseudomonas</taxon>
    </lineage>
</organism>
<evidence type="ECO:0000256" key="1">
    <source>
        <dbReference type="SAM" id="MobiDB-lite"/>
    </source>
</evidence>